<proteinExistence type="predicted"/>
<evidence type="ECO:0000313" key="2">
    <source>
        <dbReference type="Proteomes" id="UP000670092"/>
    </source>
</evidence>
<name>A0A8H7YTV0_AJECA</name>
<dbReference type="Proteomes" id="UP000670092">
    <property type="component" value="Unassembled WGS sequence"/>
</dbReference>
<dbReference type="EMBL" id="JAEVHI010000003">
    <property type="protein sequence ID" value="KAG5295605.1"/>
    <property type="molecule type" value="Genomic_DNA"/>
</dbReference>
<protein>
    <submittedName>
        <fullName evidence="1">Ribose-5-phosphate isomerase B</fullName>
    </submittedName>
</protein>
<dbReference type="VEuPathDB" id="FungiDB:I7I52_05924"/>
<reference evidence="1 2" key="1">
    <citation type="submission" date="2021-01" db="EMBL/GenBank/DDBJ databases">
        <title>Chromosome-level genome assembly of a human fungal pathogen reveals clustering of transcriptionally co-regulated genes.</title>
        <authorList>
            <person name="Voorhies M."/>
            <person name="Cohen S."/>
            <person name="Shea T.P."/>
            <person name="Petrus S."/>
            <person name="Munoz J.F."/>
            <person name="Poplawski S."/>
            <person name="Goldman W.E."/>
            <person name="Michael T."/>
            <person name="Cuomo C.A."/>
            <person name="Sil A."/>
            <person name="Beyhan S."/>
        </authorList>
    </citation>
    <scope>NUCLEOTIDE SEQUENCE [LARGE SCALE GENOMIC DNA]</scope>
    <source>
        <strain evidence="1 2">G184AR</strain>
    </source>
</reference>
<gene>
    <name evidence="1" type="ORF">I7I52_05924</name>
</gene>
<dbReference type="OrthoDB" id="14784at2759"/>
<accession>A0A8H7YTV0</accession>
<dbReference type="AlphaFoldDB" id="A0A8H7YTV0"/>
<comment type="caution">
    <text evidence="1">The sequence shown here is derived from an EMBL/GenBank/DDBJ whole genome shotgun (WGS) entry which is preliminary data.</text>
</comment>
<keyword evidence="1" id="KW-0413">Isomerase</keyword>
<dbReference type="GO" id="GO:0016853">
    <property type="term" value="F:isomerase activity"/>
    <property type="evidence" value="ECO:0007669"/>
    <property type="project" value="UniProtKB-KW"/>
</dbReference>
<organism evidence="1 2">
    <name type="scientific">Ajellomyces capsulatus</name>
    <name type="common">Darling's disease fungus</name>
    <name type="synonym">Histoplasma capsulatum</name>
    <dbReference type="NCBI Taxonomy" id="5037"/>
    <lineage>
        <taxon>Eukaryota</taxon>
        <taxon>Fungi</taxon>
        <taxon>Dikarya</taxon>
        <taxon>Ascomycota</taxon>
        <taxon>Pezizomycotina</taxon>
        <taxon>Eurotiomycetes</taxon>
        <taxon>Eurotiomycetidae</taxon>
        <taxon>Onygenales</taxon>
        <taxon>Ajellomycetaceae</taxon>
        <taxon>Histoplasma</taxon>
    </lineage>
</organism>
<sequence length="42" mass="4494">MVIGIELAKKLAGDWLTYRFDAGSASAGKAKVLAEYEAKFAC</sequence>
<evidence type="ECO:0000313" key="1">
    <source>
        <dbReference type="EMBL" id="KAG5295605.1"/>
    </source>
</evidence>